<dbReference type="SUPFAM" id="SSF81383">
    <property type="entry name" value="F-box domain"/>
    <property type="match status" value="1"/>
</dbReference>
<accession>A0AAV1RRI4</accession>
<dbReference type="AlphaFoldDB" id="A0AAV1RRI4"/>
<dbReference type="Gene3D" id="3.80.10.10">
    <property type="entry name" value="Ribonuclease Inhibitor"/>
    <property type="match status" value="1"/>
</dbReference>
<dbReference type="InterPro" id="IPR006566">
    <property type="entry name" value="FBD"/>
</dbReference>
<feature type="domain" description="F-box" evidence="1">
    <location>
        <begin position="18"/>
        <end position="54"/>
    </location>
</feature>
<proteinExistence type="predicted"/>
<reference evidence="2 3" key="1">
    <citation type="submission" date="2024-01" db="EMBL/GenBank/DDBJ databases">
        <authorList>
            <person name="Waweru B."/>
        </authorList>
    </citation>
    <scope>NUCLEOTIDE SEQUENCE [LARGE SCALE GENOMIC DNA]</scope>
</reference>
<comment type="caution">
    <text evidence="2">The sequence shown here is derived from an EMBL/GenBank/DDBJ whole genome shotgun (WGS) entry which is preliminary data.</text>
</comment>
<evidence type="ECO:0000313" key="2">
    <source>
        <dbReference type="EMBL" id="CAK7338391.1"/>
    </source>
</evidence>
<gene>
    <name evidence="2" type="ORF">DCAF_LOCUS13438</name>
</gene>
<dbReference type="SMART" id="SM00579">
    <property type="entry name" value="FBD"/>
    <property type="match status" value="1"/>
</dbReference>
<sequence>MDTGRPFPKKSANIGDNVDRISKLPDEALCHILSFLTTKQAVSTSILSKRWEHVWTLTPNLDFSDQFSYKFAEDYSNCTTVFSSLKDYVDRVLFYHGGSIVRKFHLQCITKDASPNIYAWVCAVLACNVQELIVETSFCNSQPLPWRVFTCKTLVVLRINGMFVLDLPTNICFPCLKILSLAHVVYVDDVSMHKLFSSCPILEDLAIVRQGWDGVQIMNISVPSLKRLSISSHYFAGCKYKTEIKTPFLEYIEFKDSSLTNSSMSVSSSLVEARIDGRCSSEFLNGISQVKVLVLSGDAMSSLNYVRDSTMPTFQNLTKLMLYVSEFINWEPLPDFLNSSPKLEVLVFPEARLVVPKENGRGFRGFYWHSPEMEPECLLSSLKTIEINNFVGMPGEIYLAEYLLQYAEVLEMMTIRGYNFSGRPRMQKKLEALRNEIIDFARDSSD</sequence>
<dbReference type="InterPro" id="IPR001810">
    <property type="entry name" value="F-box_dom"/>
</dbReference>
<evidence type="ECO:0000313" key="3">
    <source>
        <dbReference type="Proteomes" id="UP001314170"/>
    </source>
</evidence>
<dbReference type="InterPro" id="IPR050232">
    <property type="entry name" value="FBL13/AtMIF1-like"/>
</dbReference>
<evidence type="ECO:0000259" key="1">
    <source>
        <dbReference type="PROSITE" id="PS50181"/>
    </source>
</evidence>
<dbReference type="InterPro" id="IPR053781">
    <property type="entry name" value="F-box_AtFBL13-like"/>
</dbReference>
<dbReference type="InterPro" id="IPR055411">
    <property type="entry name" value="LRR_FXL15/At3g58940/PEG3-like"/>
</dbReference>
<dbReference type="EMBL" id="CAWUPB010001116">
    <property type="protein sequence ID" value="CAK7338391.1"/>
    <property type="molecule type" value="Genomic_DNA"/>
</dbReference>
<protein>
    <recommendedName>
        <fullName evidence="1">F-box domain-containing protein</fullName>
    </recommendedName>
</protein>
<dbReference type="SUPFAM" id="SSF52047">
    <property type="entry name" value="RNI-like"/>
    <property type="match status" value="1"/>
</dbReference>
<keyword evidence="3" id="KW-1185">Reference proteome</keyword>
<dbReference type="PROSITE" id="PS50181">
    <property type="entry name" value="FBOX"/>
    <property type="match status" value="1"/>
</dbReference>
<dbReference type="Gene3D" id="1.20.1280.50">
    <property type="match status" value="1"/>
</dbReference>
<dbReference type="PANTHER" id="PTHR31900">
    <property type="entry name" value="F-BOX/RNI SUPERFAMILY PROTEIN-RELATED"/>
    <property type="match status" value="1"/>
</dbReference>
<dbReference type="Pfam" id="PF00646">
    <property type="entry name" value="F-box"/>
    <property type="match status" value="1"/>
</dbReference>
<dbReference type="Proteomes" id="UP001314170">
    <property type="component" value="Unassembled WGS sequence"/>
</dbReference>
<dbReference type="CDD" id="cd22160">
    <property type="entry name" value="F-box_AtFBL13-like"/>
    <property type="match status" value="1"/>
</dbReference>
<dbReference type="InterPro" id="IPR036047">
    <property type="entry name" value="F-box-like_dom_sf"/>
</dbReference>
<dbReference type="PANTHER" id="PTHR31900:SF27">
    <property type="entry name" value="FBD DOMAIN-CONTAINING PROTEIN"/>
    <property type="match status" value="1"/>
</dbReference>
<dbReference type="Pfam" id="PF24758">
    <property type="entry name" value="LRR_At5g56370"/>
    <property type="match status" value="1"/>
</dbReference>
<dbReference type="Pfam" id="PF08387">
    <property type="entry name" value="FBD"/>
    <property type="match status" value="1"/>
</dbReference>
<dbReference type="InterPro" id="IPR032675">
    <property type="entry name" value="LRR_dom_sf"/>
</dbReference>
<organism evidence="2 3">
    <name type="scientific">Dovyalis caffra</name>
    <dbReference type="NCBI Taxonomy" id="77055"/>
    <lineage>
        <taxon>Eukaryota</taxon>
        <taxon>Viridiplantae</taxon>
        <taxon>Streptophyta</taxon>
        <taxon>Embryophyta</taxon>
        <taxon>Tracheophyta</taxon>
        <taxon>Spermatophyta</taxon>
        <taxon>Magnoliopsida</taxon>
        <taxon>eudicotyledons</taxon>
        <taxon>Gunneridae</taxon>
        <taxon>Pentapetalae</taxon>
        <taxon>rosids</taxon>
        <taxon>fabids</taxon>
        <taxon>Malpighiales</taxon>
        <taxon>Salicaceae</taxon>
        <taxon>Flacourtieae</taxon>
        <taxon>Dovyalis</taxon>
    </lineage>
</organism>
<name>A0AAV1RRI4_9ROSI</name>